<evidence type="ECO:0000313" key="1">
    <source>
        <dbReference type="EMBL" id="DAF96801.1"/>
    </source>
</evidence>
<accession>A0A8S5UQM3</accession>
<reference evidence="1" key="1">
    <citation type="journal article" date="2021" name="Proc. Natl. Acad. Sci. U.S.A.">
        <title>A Catalog of Tens of Thousands of Viruses from Human Metagenomes Reveals Hidden Associations with Chronic Diseases.</title>
        <authorList>
            <person name="Tisza M.J."/>
            <person name="Buck C.B."/>
        </authorList>
    </citation>
    <scope>NUCLEOTIDE SEQUENCE</scope>
    <source>
        <strain evidence="1">CtQyH19</strain>
    </source>
</reference>
<name>A0A8S5UQM3_9CAUD</name>
<sequence>MEKKKIFKKGDRVFDISYGWGKVKEVSEFTFNGKTECKVLVCFKQDFNKDISIYYEADGSFKIGSNLQTLSFTEYDLVNGGFSQERIIDYSEYIGKYCKFWNKDKYNTVIDRFVGYDDSRTKFFESTFDYYENFEPLTEEQIEILNLK</sequence>
<organism evidence="1">
    <name type="scientific">Podoviridae sp. ctQyH19</name>
    <dbReference type="NCBI Taxonomy" id="2825249"/>
    <lineage>
        <taxon>Viruses</taxon>
        <taxon>Duplodnaviria</taxon>
        <taxon>Heunggongvirae</taxon>
        <taxon>Uroviricota</taxon>
        <taxon>Caudoviricetes</taxon>
    </lineage>
</organism>
<proteinExistence type="predicted"/>
<dbReference type="EMBL" id="BK016121">
    <property type="protein sequence ID" value="DAF96801.1"/>
    <property type="molecule type" value="Genomic_DNA"/>
</dbReference>
<protein>
    <submittedName>
        <fullName evidence="1">Uncharacterized protein</fullName>
    </submittedName>
</protein>